<proteinExistence type="predicted"/>
<keyword evidence="2" id="KW-1185">Reference proteome</keyword>
<protein>
    <submittedName>
        <fullName evidence="1">Uncharacterized protein</fullName>
    </submittedName>
</protein>
<dbReference type="EMBL" id="JARJFB010000154">
    <property type="protein sequence ID" value="MEA0971502.1"/>
    <property type="molecule type" value="Genomic_DNA"/>
</dbReference>
<dbReference type="Proteomes" id="UP001291687">
    <property type="component" value="Unassembled WGS sequence"/>
</dbReference>
<comment type="caution">
    <text evidence="1">The sequence shown here is derived from an EMBL/GenBank/DDBJ whole genome shotgun (WGS) entry which is preliminary data.</text>
</comment>
<dbReference type="InterPro" id="IPR008928">
    <property type="entry name" value="6-hairpin_glycosidase_sf"/>
</dbReference>
<dbReference type="Gene3D" id="1.50.10.20">
    <property type="match status" value="1"/>
</dbReference>
<evidence type="ECO:0000313" key="1">
    <source>
        <dbReference type="EMBL" id="MEA0971502.1"/>
    </source>
</evidence>
<accession>A0ABU5NEA2</accession>
<reference evidence="1 2" key="1">
    <citation type="submission" date="2023-03" db="EMBL/GenBank/DDBJ databases">
        <title>Host association and intracellularity evolved multiple times independently in the Rickettsiales.</title>
        <authorList>
            <person name="Castelli M."/>
            <person name="Nardi T."/>
            <person name="Gammuto L."/>
            <person name="Bellinzona G."/>
            <person name="Sabaneyeva E."/>
            <person name="Potekhin A."/>
            <person name="Serra V."/>
            <person name="Petroni G."/>
            <person name="Sassera D."/>
        </authorList>
    </citation>
    <scope>NUCLEOTIDE SEQUENCE [LARGE SCALE GENOMIC DNA]</scope>
    <source>
        <strain evidence="1 2">Sr 2-6</strain>
    </source>
</reference>
<organism evidence="1 2">
    <name type="scientific">Candidatus Megaera venefica</name>
    <dbReference type="NCBI Taxonomy" id="2055910"/>
    <lineage>
        <taxon>Bacteria</taxon>
        <taxon>Pseudomonadati</taxon>
        <taxon>Pseudomonadota</taxon>
        <taxon>Alphaproteobacteria</taxon>
        <taxon>Rickettsiales</taxon>
        <taxon>Rickettsiaceae</taxon>
        <taxon>Candidatus Megaera</taxon>
    </lineage>
</organism>
<sequence>MQKEKIWFDHIDFNSQPKLEKSDFEILQQVLCDSLKDKKYNPKKLVIEDHTPRMLFLSIAPKNITATVFCEGSFGLLSALEVLFARFLKDFASYQVDDLVVKLDIVTNVIVLKNCTADTRYPLERGLHGIAFAVEYKLAILPEQIAYNFLLDDNLELYLNRSYNYLENSPLEASKFFQVLNSKKFTVYLFETEGFLVEKEQLHMLYRGQKLYNKIDIKDIKHSIKIAALYLNDSVYPSGRFDYSYYADANRSMKDYSVLRHAGTIFSMAEYYDVLKDHNILPAIKRAMSYMIRFFVPGIENANTICLLERGSIKLGGNGLAILAIAKYTEVTKDNAYVPLMKKACEWILEKMNEDGSFPGHIQYYPKGNYKNMISDYYPGEAIYGLMLANKIVPDKRFVEAAYKIAKWLINTRDGNKTVRELQHDHWLLYGLNELHRAKQDQQFIEHVAKICNAIMNKQNLQVKYPDYFGSFYAGDPRSTPAATRSEGLLAAYRLIRDYDDNEQLALSIMECAKRTIGFQLRTQYTELTTMYLAVREKAYGGFRGSINTHEIRIDYVQHNLSSLLALYQIMMENS</sequence>
<name>A0ABU5NEA2_9RICK</name>
<gene>
    <name evidence="1" type="ORF">Megvenef_01482</name>
</gene>
<evidence type="ECO:0000313" key="2">
    <source>
        <dbReference type="Proteomes" id="UP001291687"/>
    </source>
</evidence>
<dbReference type="SUPFAM" id="SSF48208">
    <property type="entry name" value="Six-hairpin glycosidases"/>
    <property type="match status" value="1"/>
</dbReference>